<proteinExistence type="predicted"/>
<sequence>MSDIDGALKMNIRYGSSMSYEKEKFSYSGGVCVKDLLHRPSVHNQILLLLKKVKAIVKMRERR</sequence>
<reference evidence="1 2" key="1">
    <citation type="submission" date="2020-02" db="EMBL/GenBank/DDBJ databases">
        <authorList>
            <person name="Ma Q."/>
            <person name="Huang Y."/>
            <person name="Song X."/>
            <person name="Pei D."/>
        </authorList>
    </citation>
    <scope>NUCLEOTIDE SEQUENCE [LARGE SCALE GENOMIC DNA]</scope>
    <source>
        <strain evidence="1">Sxm20200214</strain>
        <tissue evidence="1">Leaf</tissue>
    </source>
</reference>
<dbReference type="Proteomes" id="UP000886595">
    <property type="component" value="Unassembled WGS sequence"/>
</dbReference>
<gene>
    <name evidence="1" type="ORF">Bca52824_050566</name>
</gene>
<evidence type="ECO:0000313" key="2">
    <source>
        <dbReference type="Proteomes" id="UP000886595"/>
    </source>
</evidence>
<dbReference type="AlphaFoldDB" id="A0A8X7UIZ6"/>
<keyword evidence="2" id="KW-1185">Reference proteome</keyword>
<protein>
    <submittedName>
        <fullName evidence="1">Uncharacterized protein</fullName>
    </submittedName>
</protein>
<evidence type="ECO:0000313" key="1">
    <source>
        <dbReference type="EMBL" id="KAG2279346.1"/>
    </source>
</evidence>
<name>A0A8X7UIZ6_BRACI</name>
<dbReference type="OrthoDB" id="1112841at2759"/>
<accession>A0A8X7UIZ6</accession>
<organism evidence="1 2">
    <name type="scientific">Brassica carinata</name>
    <name type="common">Ethiopian mustard</name>
    <name type="synonym">Abyssinian cabbage</name>
    <dbReference type="NCBI Taxonomy" id="52824"/>
    <lineage>
        <taxon>Eukaryota</taxon>
        <taxon>Viridiplantae</taxon>
        <taxon>Streptophyta</taxon>
        <taxon>Embryophyta</taxon>
        <taxon>Tracheophyta</taxon>
        <taxon>Spermatophyta</taxon>
        <taxon>Magnoliopsida</taxon>
        <taxon>eudicotyledons</taxon>
        <taxon>Gunneridae</taxon>
        <taxon>Pentapetalae</taxon>
        <taxon>rosids</taxon>
        <taxon>malvids</taxon>
        <taxon>Brassicales</taxon>
        <taxon>Brassicaceae</taxon>
        <taxon>Brassiceae</taxon>
        <taxon>Brassica</taxon>
    </lineage>
</organism>
<dbReference type="EMBL" id="JAAMPC010000011">
    <property type="protein sequence ID" value="KAG2279346.1"/>
    <property type="molecule type" value="Genomic_DNA"/>
</dbReference>
<comment type="caution">
    <text evidence="1">The sequence shown here is derived from an EMBL/GenBank/DDBJ whole genome shotgun (WGS) entry which is preliminary data.</text>
</comment>